<dbReference type="Pfam" id="PF03009">
    <property type="entry name" value="GDPD"/>
    <property type="match status" value="1"/>
</dbReference>
<dbReference type="RefSeq" id="WP_006367154.1">
    <property type="nucleotide sequence ID" value="NZ_AASE01000026.1"/>
</dbReference>
<dbReference type="OrthoDB" id="384721at2"/>
<keyword evidence="3" id="KW-1185">Reference proteome</keyword>
<dbReference type="Gene3D" id="3.20.20.190">
    <property type="entry name" value="Phosphatidylinositol (PI) phosphodiesterase"/>
    <property type="match status" value="1"/>
</dbReference>
<dbReference type="InterPro" id="IPR017946">
    <property type="entry name" value="PLC-like_Pdiesterase_TIM-brl"/>
</dbReference>
<reference evidence="2 3" key="1">
    <citation type="submission" date="2006-07" db="EMBL/GenBank/DDBJ databases">
        <title>Annotation of the draft genome assembly of Chlorobium ferroxidans DSM 13031.</title>
        <authorList>
            <consortium name="US DOE Joint Genome Institute (JGI-ORNL)"/>
            <person name="Larimer F."/>
            <person name="Land M."/>
            <person name="Hauser L."/>
        </authorList>
    </citation>
    <scope>NUCLEOTIDE SEQUENCE [LARGE SCALE GENOMIC DNA]</scope>
    <source>
        <strain evidence="2 3">DSM 13031</strain>
    </source>
</reference>
<proteinExistence type="predicted"/>
<organism evidence="2 3">
    <name type="scientific">Chlorobium ferrooxidans DSM 13031</name>
    <dbReference type="NCBI Taxonomy" id="377431"/>
    <lineage>
        <taxon>Bacteria</taxon>
        <taxon>Pseudomonadati</taxon>
        <taxon>Chlorobiota</taxon>
        <taxon>Chlorobiia</taxon>
        <taxon>Chlorobiales</taxon>
        <taxon>Chlorobiaceae</taxon>
        <taxon>Chlorobium/Pelodictyon group</taxon>
        <taxon>Chlorobium</taxon>
    </lineage>
</organism>
<dbReference type="InterPro" id="IPR030395">
    <property type="entry name" value="GP_PDE_dom"/>
</dbReference>
<dbReference type="SUPFAM" id="SSF51695">
    <property type="entry name" value="PLC-like phosphodiesterases"/>
    <property type="match status" value="1"/>
</dbReference>
<dbReference type="GO" id="GO:0008081">
    <property type="term" value="F:phosphoric diester hydrolase activity"/>
    <property type="evidence" value="ECO:0007669"/>
    <property type="project" value="InterPro"/>
</dbReference>
<gene>
    <name evidence="2" type="ORF">CferDRAFT_0207</name>
</gene>
<reference evidence="2 3" key="2">
    <citation type="submission" date="2006-07" db="EMBL/GenBank/DDBJ databases">
        <title>Sequencing of the draft genome and assembly of Chlorobium ferroxidans DSM 13031.</title>
        <authorList>
            <consortium name="US DOE Joint Genome Institute (JGI-PGF)"/>
            <person name="Copeland A."/>
            <person name="Lucas S."/>
            <person name="Lapidus A."/>
            <person name="Barry K."/>
            <person name="Glavina del Rio T."/>
            <person name="Dalin E."/>
            <person name="Tice H."/>
            <person name="Bruce D."/>
            <person name="Pitluck S."/>
            <person name="Richardson P."/>
        </authorList>
    </citation>
    <scope>NUCLEOTIDE SEQUENCE [LARGE SCALE GENOMIC DNA]</scope>
    <source>
        <strain evidence="2 3">DSM 13031</strain>
    </source>
</reference>
<dbReference type="AlphaFoldDB" id="Q0YPM2"/>
<dbReference type="PANTHER" id="PTHR46211">
    <property type="entry name" value="GLYCEROPHOSPHORYL DIESTER PHOSPHODIESTERASE"/>
    <property type="match status" value="1"/>
</dbReference>
<dbReference type="PANTHER" id="PTHR46211:SF14">
    <property type="entry name" value="GLYCEROPHOSPHODIESTER PHOSPHODIESTERASE"/>
    <property type="match status" value="1"/>
</dbReference>
<evidence type="ECO:0000313" key="2">
    <source>
        <dbReference type="EMBL" id="EAT58221.1"/>
    </source>
</evidence>
<dbReference type="GO" id="GO:0006629">
    <property type="term" value="P:lipid metabolic process"/>
    <property type="evidence" value="ECO:0007669"/>
    <property type="project" value="InterPro"/>
</dbReference>
<comment type="caution">
    <text evidence="2">The sequence shown here is derived from an EMBL/GenBank/DDBJ whole genome shotgun (WGS) entry which is preliminary data.</text>
</comment>
<accession>Q0YPM2</accession>
<dbReference type="Proteomes" id="UP000004162">
    <property type="component" value="Unassembled WGS sequence"/>
</dbReference>
<feature type="domain" description="GP-PDE" evidence="1">
    <location>
        <begin position="3"/>
        <end position="272"/>
    </location>
</feature>
<evidence type="ECO:0000313" key="3">
    <source>
        <dbReference type="Proteomes" id="UP000004162"/>
    </source>
</evidence>
<sequence>MTFEIQAHRGARSFFPENTLQAFCKAADLGVRVLELDLVVSKDHEIVVSHDPWLSGPLCHDPAGRPLAADEGMSYRIYDMTYADISAFDCGGRHPSFPLQQRISAYKPLLSAVFREVDSYMASRGMKGRMVYNLELKSWPDKDGIFHPEPDRYAALVLRIVEDTARSGQVRFQSFDHRLVRAAWKQNPKLCYGLLIAEREHIDRYLPELGFLPRYLNPHLSLVDRDTAEYLHAKRIGMIPWTVNRPEDMVRMKQLGAEGIITDYPEVALTLASLQD</sequence>
<dbReference type="PROSITE" id="PS51704">
    <property type="entry name" value="GP_PDE"/>
    <property type="match status" value="1"/>
</dbReference>
<dbReference type="EMBL" id="AASE01000026">
    <property type="protein sequence ID" value="EAT58221.1"/>
    <property type="molecule type" value="Genomic_DNA"/>
</dbReference>
<protein>
    <submittedName>
        <fullName evidence="2">Glycerophosphoryl diester phosphodiesterase</fullName>
    </submittedName>
</protein>
<name>Q0YPM2_9CHLB</name>
<evidence type="ECO:0000259" key="1">
    <source>
        <dbReference type="PROSITE" id="PS51704"/>
    </source>
</evidence>